<accession>A0ABD3X7J6</accession>
<reference evidence="2 3" key="1">
    <citation type="submission" date="2024-11" db="EMBL/GenBank/DDBJ databases">
        <title>Chromosome-level genome assembly of the freshwater bivalve Anodonta woodiana.</title>
        <authorList>
            <person name="Chen X."/>
        </authorList>
    </citation>
    <scope>NUCLEOTIDE SEQUENCE [LARGE SCALE GENOMIC DNA]</scope>
    <source>
        <strain evidence="2">MN2024</strain>
        <tissue evidence="2">Gills</tissue>
    </source>
</reference>
<proteinExistence type="predicted"/>
<feature type="signal peptide" evidence="1">
    <location>
        <begin position="1"/>
        <end position="20"/>
    </location>
</feature>
<dbReference type="EMBL" id="JBJQND010000004">
    <property type="protein sequence ID" value="KAL3880870.1"/>
    <property type="molecule type" value="Genomic_DNA"/>
</dbReference>
<evidence type="ECO:0000313" key="3">
    <source>
        <dbReference type="Proteomes" id="UP001634394"/>
    </source>
</evidence>
<evidence type="ECO:0000256" key="1">
    <source>
        <dbReference type="SAM" id="SignalP"/>
    </source>
</evidence>
<name>A0ABD3X7J6_SINWO</name>
<feature type="chain" id="PRO_5044811370" evidence="1">
    <location>
        <begin position="21"/>
        <end position="216"/>
    </location>
</feature>
<evidence type="ECO:0000313" key="2">
    <source>
        <dbReference type="EMBL" id="KAL3880870.1"/>
    </source>
</evidence>
<protein>
    <submittedName>
        <fullName evidence="2">Uncharacterized protein</fullName>
    </submittedName>
</protein>
<organism evidence="2 3">
    <name type="scientific">Sinanodonta woodiana</name>
    <name type="common">Chinese pond mussel</name>
    <name type="synonym">Anodonta woodiana</name>
    <dbReference type="NCBI Taxonomy" id="1069815"/>
    <lineage>
        <taxon>Eukaryota</taxon>
        <taxon>Metazoa</taxon>
        <taxon>Spiralia</taxon>
        <taxon>Lophotrochozoa</taxon>
        <taxon>Mollusca</taxon>
        <taxon>Bivalvia</taxon>
        <taxon>Autobranchia</taxon>
        <taxon>Heteroconchia</taxon>
        <taxon>Palaeoheterodonta</taxon>
        <taxon>Unionida</taxon>
        <taxon>Unionoidea</taxon>
        <taxon>Unionidae</taxon>
        <taxon>Unioninae</taxon>
        <taxon>Sinanodonta</taxon>
    </lineage>
</organism>
<keyword evidence="1" id="KW-0732">Signal</keyword>
<comment type="caution">
    <text evidence="2">The sequence shown here is derived from an EMBL/GenBank/DDBJ whole genome shotgun (WGS) entry which is preliminary data.</text>
</comment>
<keyword evidence="3" id="KW-1185">Reference proteome</keyword>
<dbReference type="Proteomes" id="UP001634394">
    <property type="component" value="Unassembled WGS sequence"/>
</dbReference>
<dbReference type="AlphaFoldDB" id="A0ABD3X7J6"/>
<gene>
    <name evidence="2" type="ORF">ACJMK2_033076</name>
</gene>
<sequence>MKLFMILALVWLSNFDGASIWGFISRTLGSRDDNSDIPIQASEDVSQECIHYAQSGSFEFYDCLERRFPCGENKYIAKIGKHFSRKVASHIHLFTPAGKKYMNAINICLTSRYIDLYRGNNVTCNMMQDVGVSGLISCQNISTIEYPSYCQFVGDNTIAYWKIFDSADMLKILSLNEPRVWRLLIENVVSCGTDRLQRGVQRAFQRLKSVWDNILR</sequence>